<evidence type="ECO:0000313" key="2">
    <source>
        <dbReference type="Proteomes" id="UP001595699"/>
    </source>
</evidence>
<reference evidence="2" key="1">
    <citation type="journal article" date="2019" name="Int. J. Syst. Evol. Microbiol.">
        <title>The Global Catalogue of Microorganisms (GCM) 10K type strain sequencing project: providing services to taxonomists for standard genome sequencing and annotation.</title>
        <authorList>
            <consortium name="The Broad Institute Genomics Platform"/>
            <consortium name="The Broad Institute Genome Sequencing Center for Infectious Disease"/>
            <person name="Wu L."/>
            <person name="Ma J."/>
        </authorList>
    </citation>
    <scope>NUCLEOTIDE SEQUENCE [LARGE SCALE GENOMIC DNA]</scope>
    <source>
        <strain evidence="2">CGMCC 4.7241</strain>
    </source>
</reference>
<dbReference type="Proteomes" id="UP001595699">
    <property type="component" value="Unassembled WGS sequence"/>
</dbReference>
<protein>
    <submittedName>
        <fullName evidence="1">DUF932 domain-containing protein</fullName>
    </submittedName>
</protein>
<gene>
    <name evidence="1" type="ORF">ACFOUW_28270</name>
</gene>
<keyword evidence="2" id="KW-1185">Reference proteome</keyword>
<dbReference type="Pfam" id="PF06067">
    <property type="entry name" value="DUF932"/>
    <property type="match status" value="1"/>
</dbReference>
<sequence>MTHYFESGFSVRQPMWHGLGNVPADYPGSWDEARQLAGLDFEPIKVPTYEYRGIDSAGDIAHAPAEGVIGDYFEDEARQRIVRSDTGATLAIANGTYELISHAEMGAVVEAILDQPNVRYETAGVLEGGRAVWALALLDEPVQLSGRHAEDVSLTLPYVALLNRHDGGAAFRVASTSVRIVCANTWRASEIEAEHTGTSYSFRHTRNWRDKIDDAREVITGVRRDFRAYCQTATELLGIHISPSQSDLFISEFIPMPPDGLISQRVRTNVETARTSMRRILRSATTQHVAHTAFGLVQAAGEYLDHIRRYRTAETRMNRSLLTAEPLKAKAVRLAREVAND</sequence>
<dbReference type="InterPro" id="IPR026325">
    <property type="entry name" value="DUF932"/>
</dbReference>
<comment type="caution">
    <text evidence="1">The sequence shown here is derived from an EMBL/GenBank/DDBJ whole genome shotgun (WGS) entry which is preliminary data.</text>
</comment>
<evidence type="ECO:0000313" key="1">
    <source>
        <dbReference type="EMBL" id="MFC3764765.1"/>
    </source>
</evidence>
<name>A0ABV7YHC6_9ACTN</name>
<dbReference type="InterPro" id="IPR017686">
    <property type="entry name" value="Phg/plasmid-like_prot"/>
</dbReference>
<dbReference type="NCBIfam" id="TIGR03299">
    <property type="entry name" value="LGT_TIGR03299"/>
    <property type="match status" value="1"/>
</dbReference>
<dbReference type="EMBL" id="JBHRZH010000033">
    <property type="protein sequence ID" value="MFC3764765.1"/>
    <property type="molecule type" value="Genomic_DNA"/>
</dbReference>
<organism evidence="1 2">
    <name type="scientific">Tenggerimyces flavus</name>
    <dbReference type="NCBI Taxonomy" id="1708749"/>
    <lineage>
        <taxon>Bacteria</taxon>
        <taxon>Bacillati</taxon>
        <taxon>Actinomycetota</taxon>
        <taxon>Actinomycetes</taxon>
        <taxon>Propionibacteriales</taxon>
        <taxon>Nocardioidaceae</taxon>
        <taxon>Tenggerimyces</taxon>
    </lineage>
</organism>
<proteinExistence type="predicted"/>
<dbReference type="RefSeq" id="WP_205121585.1">
    <property type="nucleotide sequence ID" value="NZ_JAFBCM010000001.1"/>
</dbReference>
<accession>A0ABV7YHC6</accession>